<dbReference type="OrthoDB" id="10499674at2759"/>
<evidence type="ECO:0000256" key="1">
    <source>
        <dbReference type="SAM" id="MobiDB-lite"/>
    </source>
</evidence>
<dbReference type="Proteomes" id="UP000283634">
    <property type="component" value="Unassembled WGS sequence"/>
</dbReference>
<dbReference type="AlphaFoldDB" id="A0A3R7KVL3"/>
<reference evidence="2 3" key="1">
    <citation type="journal article" date="2018" name="BMC Genomics">
        <title>Genomic comparison of Trypanosoma conorhini and Trypanosoma rangeli to Trypanosoma cruzi strains of high and low virulence.</title>
        <authorList>
            <person name="Bradwell K.R."/>
            <person name="Koparde V.N."/>
            <person name="Matveyev A.V."/>
            <person name="Serrano M.G."/>
            <person name="Alves J.M."/>
            <person name="Parikh H."/>
            <person name="Huang B."/>
            <person name="Lee V."/>
            <person name="Espinosa-Alvarez O."/>
            <person name="Ortiz P.A."/>
            <person name="Costa-Martins A.G."/>
            <person name="Teixeira M.M."/>
            <person name="Buck G.A."/>
        </authorList>
    </citation>
    <scope>NUCLEOTIDE SEQUENCE [LARGE SCALE GENOMIC DNA]</scope>
    <source>
        <strain evidence="2 3">AM80</strain>
    </source>
</reference>
<comment type="caution">
    <text evidence="2">The sequence shown here is derived from an EMBL/GenBank/DDBJ whole genome shotgun (WGS) entry which is preliminary data.</text>
</comment>
<dbReference type="RefSeq" id="XP_029241654.1">
    <property type="nucleotide sequence ID" value="XM_029378465.1"/>
</dbReference>
<keyword evidence="3" id="KW-1185">Reference proteome</keyword>
<protein>
    <submittedName>
        <fullName evidence="2">Uncharacterized protein</fullName>
    </submittedName>
</protein>
<feature type="region of interest" description="Disordered" evidence="1">
    <location>
        <begin position="83"/>
        <end position="104"/>
    </location>
</feature>
<name>A0A3R7KVL3_TRYRA</name>
<accession>A0A3R7KVL3</accession>
<dbReference type="GeneID" id="40325357"/>
<dbReference type="EMBL" id="MKGL01000029">
    <property type="protein sequence ID" value="RNF10608.1"/>
    <property type="molecule type" value="Genomic_DNA"/>
</dbReference>
<organism evidence="2 3">
    <name type="scientific">Trypanosoma rangeli</name>
    <dbReference type="NCBI Taxonomy" id="5698"/>
    <lineage>
        <taxon>Eukaryota</taxon>
        <taxon>Discoba</taxon>
        <taxon>Euglenozoa</taxon>
        <taxon>Kinetoplastea</taxon>
        <taxon>Metakinetoplastina</taxon>
        <taxon>Trypanosomatida</taxon>
        <taxon>Trypanosomatidae</taxon>
        <taxon>Trypanosoma</taxon>
        <taxon>Herpetosoma</taxon>
    </lineage>
</organism>
<gene>
    <name evidence="2" type="ORF">TraAM80_01424</name>
</gene>
<proteinExistence type="predicted"/>
<evidence type="ECO:0000313" key="3">
    <source>
        <dbReference type="Proteomes" id="UP000283634"/>
    </source>
</evidence>
<evidence type="ECO:0000313" key="2">
    <source>
        <dbReference type="EMBL" id="RNF10608.1"/>
    </source>
</evidence>
<sequence length="104" mass="11462">MLLDDVPFSALPHAAEETQKLGAAQKETLTRLTALRGDLEELVQRSAALYAECEHLAPQRVIKAVGSELARLQARIENCQRRANTLGKKGGANSSRYQTKDEFP</sequence>